<dbReference type="Gene3D" id="1.10.510.10">
    <property type="entry name" value="Transferase(Phosphotransferase) domain 1"/>
    <property type="match status" value="1"/>
</dbReference>
<feature type="domain" description="Protein kinase" evidence="9">
    <location>
        <begin position="38"/>
        <end position="289"/>
    </location>
</feature>
<dbReference type="InterPro" id="IPR011009">
    <property type="entry name" value="Kinase-like_dom_sf"/>
</dbReference>
<evidence type="ECO:0000313" key="10">
    <source>
        <dbReference type="EMBL" id="CAL1526964.1"/>
    </source>
</evidence>
<keyword evidence="3" id="KW-0808">Transferase</keyword>
<evidence type="ECO:0000256" key="6">
    <source>
        <dbReference type="ARBA" id="ARBA00022840"/>
    </source>
</evidence>
<dbReference type="InterPro" id="IPR000719">
    <property type="entry name" value="Prot_kinase_dom"/>
</dbReference>
<evidence type="ECO:0000256" key="3">
    <source>
        <dbReference type="ARBA" id="ARBA00022679"/>
    </source>
</evidence>
<evidence type="ECO:0000259" key="9">
    <source>
        <dbReference type="PROSITE" id="PS50011"/>
    </source>
</evidence>
<dbReference type="InterPro" id="IPR020635">
    <property type="entry name" value="Tyr_kinase_cat_dom"/>
</dbReference>
<keyword evidence="4" id="KW-0547">Nucleotide-binding</keyword>
<dbReference type="GO" id="GO:0004674">
    <property type="term" value="F:protein serine/threonine kinase activity"/>
    <property type="evidence" value="ECO:0007669"/>
    <property type="project" value="UniProtKB-KW"/>
</dbReference>
<dbReference type="SUPFAM" id="SSF56112">
    <property type="entry name" value="Protein kinase-like (PK-like)"/>
    <property type="match status" value="1"/>
</dbReference>
<dbReference type="SMART" id="SM00219">
    <property type="entry name" value="TyrKc"/>
    <property type="match status" value="1"/>
</dbReference>
<evidence type="ECO:0000256" key="7">
    <source>
        <dbReference type="ARBA" id="ARBA00047899"/>
    </source>
</evidence>
<sequence>MILIDLFFFTKIFQRSHFIQFKEGYCTTGLDMSYPCSYSILSKLEESVFSKVYLLQHTNGEKYTLKVTDASKTKKNETKEEVEVLMRLNHPHLVQCCNYFLSGESDLYLLLEHNTGGTLSRAIEKNIPEPKALKWFSQLADAIRYLHSMKVIHRDLRPDNIFLDNDGNIKIGDLGTARQQETVALSGDAPAGTPCYMSPQIINGKPYTEKSDIWSLGCIFYEILAQQAPFSFPKLSSIIYEHPPAIPNMAYGLNIRFFINTILDKDDARRPSAQWILDKVVELQGKPYIPGPNVHLPKVAVDKTAVHESLRLFHEQGKLDCLQTSEAGNSSSWWYVPLAVGAGLLTAALLSGGKKTKEGEGIDKNPKK</sequence>
<dbReference type="EC" id="2.7.11.1" evidence="1"/>
<dbReference type="PANTHER" id="PTHR44899">
    <property type="entry name" value="CAMK FAMILY PROTEIN KINASE"/>
    <property type="match status" value="1"/>
</dbReference>
<dbReference type="GO" id="GO:0005524">
    <property type="term" value="F:ATP binding"/>
    <property type="evidence" value="ECO:0007669"/>
    <property type="project" value="UniProtKB-KW"/>
</dbReference>
<keyword evidence="6" id="KW-0067">ATP-binding</keyword>
<keyword evidence="11" id="KW-1185">Reference proteome</keyword>
<comment type="caution">
    <text evidence="10">The sequence shown here is derived from an EMBL/GenBank/DDBJ whole genome shotgun (WGS) entry which is preliminary data.</text>
</comment>
<dbReference type="GO" id="GO:0004713">
    <property type="term" value="F:protein tyrosine kinase activity"/>
    <property type="evidence" value="ECO:0007669"/>
    <property type="project" value="InterPro"/>
</dbReference>
<evidence type="ECO:0000256" key="4">
    <source>
        <dbReference type="ARBA" id="ARBA00022741"/>
    </source>
</evidence>
<dbReference type="PROSITE" id="PS50011">
    <property type="entry name" value="PROTEIN_KINASE_DOM"/>
    <property type="match status" value="1"/>
</dbReference>
<dbReference type="EMBL" id="CAXITT010000011">
    <property type="protein sequence ID" value="CAL1526964.1"/>
    <property type="molecule type" value="Genomic_DNA"/>
</dbReference>
<dbReference type="PROSITE" id="PS00109">
    <property type="entry name" value="PROTEIN_KINASE_TYR"/>
    <property type="match status" value="1"/>
</dbReference>
<reference evidence="10 11" key="1">
    <citation type="submission" date="2024-04" db="EMBL/GenBank/DDBJ databases">
        <authorList>
            <consortium name="Genoscope - CEA"/>
            <person name="William W."/>
        </authorList>
    </citation>
    <scope>NUCLEOTIDE SEQUENCE [LARGE SCALE GENOMIC DNA]</scope>
</reference>
<organism evidence="10 11">
    <name type="scientific">Lymnaea stagnalis</name>
    <name type="common">Great pond snail</name>
    <name type="synonym">Helix stagnalis</name>
    <dbReference type="NCBI Taxonomy" id="6523"/>
    <lineage>
        <taxon>Eukaryota</taxon>
        <taxon>Metazoa</taxon>
        <taxon>Spiralia</taxon>
        <taxon>Lophotrochozoa</taxon>
        <taxon>Mollusca</taxon>
        <taxon>Gastropoda</taxon>
        <taxon>Heterobranchia</taxon>
        <taxon>Euthyneura</taxon>
        <taxon>Panpulmonata</taxon>
        <taxon>Hygrophila</taxon>
        <taxon>Lymnaeoidea</taxon>
        <taxon>Lymnaeidae</taxon>
        <taxon>Lymnaea</taxon>
    </lineage>
</organism>
<evidence type="ECO:0000313" key="11">
    <source>
        <dbReference type="Proteomes" id="UP001497497"/>
    </source>
</evidence>
<comment type="catalytic activity">
    <reaction evidence="7">
        <text>L-threonyl-[protein] + ATP = O-phospho-L-threonyl-[protein] + ADP + H(+)</text>
        <dbReference type="Rhea" id="RHEA:46608"/>
        <dbReference type="Rhea" id="RHEA-COMP:11060"/>
        <dbReference type="Rhea" id="RHEA-COMP:11605"/>
        <dbReference type="ChEBI" id="CHEBI:15378"/>
        <dbReference type="ChEBI" id="CHEBI:30013"/>
        <dbReference type="ChEBI" id="CHEBI:30616"/>
        <dbReference type="ChEBI" id="CHEBI:61977"/>
        <dbReference type="ChEBI" id="CHEBI:456216"/>
        <dbReference type="EC" id="2.7.11.1"/>
    </reaction>
</comment>
<dbReference type="Pfam" id="PF00069">
    <property type="entry name" value="Pkinase"/>
    <property type="match status" value="1"/>
</dbReference>
<accession>A0AAV2H419</accession>
<dbReference type="AlphaFoldDB" id="A0AAV2H419"/>
<keyword evidence="5" id="KW-0418">Kinase</keyword>
<evidence type="ECO:0000256" key="5">
    <source>
        <dbReference type="ARBA" id="ARBA00022777"/>
    </source>
</evidence>
<comment type="catalytic activity">
    <reaction evidence="8">
        <text>L-seryl-[protein] + ATP = O-phospho-L-seryl-[protein] + ADP + H(+)</text>
        <dbReference type="Rhea" id="RHEA:17989"/>
        <dbReference type="Rhea" id="RHEA-COMP:9863"/>
        <dbReference type="Rhea" id="RHEA-COMP:11604"/>
        <dbReference type="ChEBI" id="CHEBI:15378"/>
        <dbReference type="ChEBI" id="CHEBI:29999"/>
        <dbReference type="ChEBI" id="CHEBI:30616"/>
        <dbReference type="ChEBI" id="CHEBI:83421"/>
        <dbReference type="ChEBI" id="CHEBI:456216"/>
        <dbReference type="EC" id="2.7.11.1"/>
    </reaction>
</comment>
<proteinExistence type="predicted"/>
<dbReference type="Proteomes" id="UP001497497">
    <property type="component" value="Unassembled WGS sequence"/>
</dbReference>
<name>A0AAV2H419_LYMST</name>
<gene>
    <name evidence="10" type="ORF">GSLYS_00001141001</name>
</gene>
<dbReference type="InterPro" id="IPR051131">
    <property type="entry name" value="NEK_Ser/Thr_kinase_NIMA"/>
</dbReference>
<keyword evidence="2" id="KW-0723">Serine/threonine-protein kinase</keyword>
<dbReference type="PANTHER" id="PTHR44899:SF3">
    <property type="entry name" value="SERINE_THREONINE-PROTEIN KINASE NEK1"/>
    <property type="match status" value="1"/>
</dbReference>
<dbReference type="InterPro" id="IPR008266">
    <property type="entry name" value="Tyr_kinase_AS"/>
</dbReference>
<evidence type="ECO:0000256" key="8">
    <source>
        <dbReference type="ARBA" id="ARBA00048679"/>
    </source>
</evidence>
<protein>
    <recommendedName>
        <fullName evidence="1">non-specific serine/threonine protein kinase</fullName>
        <ecNumber evidence="1">2.7.11.1</ecNumber>
    </recommendedName>
</protein>
<evidence type="ECO:0000256" key="1">
    <source>
        <dbReference type="ARBA" id="ARBA00012513"/>
    </source>
</evidence>
<evidence type="ECO:0000256" key="2">
    <source>
        <dbReference type="ARBA" id="ARBA00022527"/>
    </source>
</evidence>